<evidence type="ECO:0000313" key="3">
    <source>
        <dbReference type="Proteomes" id="UP001596023"/>
    </source>
</evidence>
<sequence length="623" mass="72878">MDNNINIYGNYYLVPDLDPPERKRLLDRLEIDADDIKKSNILHDRENKQWCISGKRIVNDFDFPQAYRENVEIPVYTMSDVEDDRFRMSNGHYSAFFFTTENNMGKATEKMLELGLDYRSYYRDFETKNPSSLFLAFNNTVYPCNSKKHTLDTMDTIGLDWDNFNNPPEPIDELISRQRKNLKALEERCLSYIPYFSRTLPVCMEAVKDNPFNIKDVPGYFLTRKFISDIVEMNPKNLGFIPTDKIDRTLCMDVFKRDCNTFCYIPDKYKTEKMCIEAYERIREDTEDPLRLMPFVENIPYSSVCIDLLRKYTEPAEFSLIFMSIPKNVFNQEIADVAMRIDKESIHDIPDRFISEEMAFTALKTDPILLNKVPDRYKTEEICRQSLFSELEEMDKARILRAIPYPNLILEALKSEGYKDCSPIMLLTYIERDVINTPMAMELIKRDAGCLPDIPFHLKDENICIEAIRGTGDMKPLYAIPKDSMSDKVCSELVNKFPEAIRQLLPEDKKTPELCLMAVKQDESLQKYVPESIVNDLKLNMYRFGMLVEEQVSLNFSQVKDLYEGKKVEIDYTEPTNQIPRKVEIEYNSQKESLNYYDSVRDTKSNENKQKNTIPDKGKGLKM</sequence>
<evidence type="ECO:0000313" key="2">
    <source>
        <dbReference type="EMBL" id="MFC4675234.1"/>
    </source>
</evidence>
<dbReference type="EMBL" id="JBHSGN010000094">
    <property type="protein sequence ID" value="MFC4675234.1"/>
    <property type="molecule type" value="Genomic_DNA"/>
</dbReference>
<proteinExistence type="predicted"/>
<keyword evidence="3" id="KW-1185">Reference proteome</keyword>
<evidence type="ECO:0008006" key="4">
    <source>
        <dbReference type="Google" id="ProtNLM"/>
    </source>
</evidence>
<dbReference type="RefSeq" id="WP_379998285.1">
    <property type="nucleotide sequence ID" value="NZ_JBHSGN010000094.1"/>
</dbReference>
<evidence type="ECO:0000256" key="1">
    <source>
        <dbReference type="SAM" id="MobiDB-lite"/>
    </source>
</evidence>
<accession>A0ABV9KYA3</accession>
<dbReference type="Proteomes" id="UP001596023">
    <property type="component" value="Unassembled WGS sequence"/>
</dbReference>
<organism evidence="2 3">
    <name type="scientific">Dysgonomonas termitidis</name>
    <dbReference type="NCBI Taxonomy" id="1516126"/>
    <lineage>
        <taxon>Bacteria</taxon>
        <taxon>Pseudomonadati</taxon>
        <taxon>Bacteroidota</taxon>
        <taxon>Bacteroidia</taxon>
        <taxon>Bacteroidales</taxon>
        <taxon>Dysgonomonadaceae</taxon>
        <taxon>Dysgonomonas</taxon>
    </lineage>
</organism>
<reference evidence="3" key="1">
    <citation type="journal article" date="2019" name="Int. J. Syst. Evol. Microbiol.">
        <title>The Global Catalogue of Microorganisms (GCM) 10K type strain sequencing project: providing services to taxonomists for standard genome sequencing and annotation.</title>
        <authorList>
            <consortium name="The Broad Institute Genomics Platform"/>
            <consortium name="The Broad Institute Genome Sequencing Center for Infectious Disease"/>
            <person name="Wu L."/>
            <person name="Ma J."/>
        </authorList>
    </citation>
    <scope>NUCLEOTIDE SEQUENCE [LARGE SCALE GENOMIC DNA]</scope>
    <source>
        <strain evidence="3">CCUG 66188</strain>
    </source>
</reference>
<comment type="caution">
    <text evidence="2">The sequence shown here is derived from an EMBL/GenBank/DDBJ whole genome shotgun (WGS) entry which is preliminary data.</text>
</comment>
<protein>
    <recommendedName>
        <fullName evidence="4">DUF4116 domain-containing protein</fullName>
    </recommendedName>
</protein>
<gene>
    <name evidence="2" type="ORF">ACFO6W_16155</name>
</gene>
<feature type="compositionally biased region" description="Basic and acidic residues" evidence="1">
    <location>
        <begin position="599"/>
        <end position="623"/>
    </location>
</feature>
<feature type="region of interest" description="Disordered" evidence="1">
    <location>
        <begin position="596"/>
        <end position="623"/>
    </location>
</feature>
<name>A0ABV9KYA3_9BACT</name>